<sequence length="464" mass="50313">MTDPAFLTASELASFIKSKQLSPVELTTHFLNRIQTFDSDLHTYITPLPDLALQQAKEAEDEIMRGEYKGPLHGIPMGIKDNYDTKGIRTTVGSGLFAHSVPEKNATAVDKLLGAGGIMLGKQNMHELAAGSTGTNPFFGTTRNPWNRKYMPGGSSSGGTTSLAAGLATVATGTDTFGSIRLPASMCGVYGLKPTYGLVSTYGVFPTAWSLDTAGPMARSVSDLALMLNHMAGYDPNDPASLKVEIPDYTENLNKEMNGITIGVPAYYLEGLDPEVEKLFQNAIKALQHLGAEVREIEVPELSMSTFAGYLTVTGEASALHHEWLQTHSELYSADIRSFFLAGSLTNSPQYVKAQQARRRMVKGIQEAFKEVDIMLGPTIPIRTPAFRENWLDQNLHVVKECLPFTAPVNLTGIPGLSVPMGFNSRGLPAGMQFMGNHLSESLLLQVGSMWEKINPLSIKLARA</sequence>
<evidence type="ECO:0000256" key="1">
    <source>
        <dbReference type="ARBA" id="ARBA00009199"/>
    </source>
</evidence>
<evidence type="ECO:0000259" key="2">
    <source>
        <dbReference type="Pfam" id="PF01425"/>
    </source>
</evidence>
<dbReference type="Proteomes" id="UP001500880">
    <property type="component" value="Unassembled WGS sequence"/>
</dbReference>
<keyword evidence="4" id="KW-1185">Reference proteome</keyword>
<dbReference type="InterPro" id="IPR000120">
    <property type="entry name" value="Amidase"/>
</dbReference>
<dbReference type="Pfam" id="PF01425">
    <property type="entry name" value="Amidase"/>
    <property type="match status" value="1"/>
</dbReference>
<feature type="domain" description="Amidase" evidence="2">
    <location>
        <begin position="25"/>
        <end position="445"/>
    </location>
</feature>
<organism evidence="3 4">
    <name type="scientific">Salinibacillus aidingensis</name>
    <dbReference type="NCBI Taxonomy" id="237684"/>
    <lineage>
        <taxon>Bacteria</taxon>
        <taxon>Bacillati</taxon>
        <taxon>Bacillota</taxon>
        <taxon>Bacilli</taxon>
        <taxon>Bacillales</taxon>
        <taxon>Bacillaceae</taxon>
        <taxon>Salinibacillus</taxon>
    </lineage>
</organism>
<dbReference type="InterPro" id="IPR036928">
    <property type="entry name" value="AS_sf"/>
</dbReference>
<comment type="caution">
    <text evidence="3">The sequence shown here is derived from an EMBL/GenBank/DDBJ whole genome shotgun (WGS) entry which is preliminary data.</text>
</comment>
<comment type="similarity">
    <text evidence="1">Belongs to the amidase family.</text>
</comment>
<dbReference type="Gene3D" id="3.90.1300.10">
    <property type="entry name" value="Amidase signature (AS) domain"/>
    <property type="match status" value="1"/>
</dbReference>
<dbReference type="PANTHER" id="PTHR11895:SF7">
    <property type="entry name" value="GLUTAMYL-TRNA(GLN) AMIDOTRANSFERASE SUBUNIT A, MITOCHONDRIAL"/>
    <property type="match status" value="1"/>
</dbReference>
<evidence type="ECO:0000313" key="4">
    <source>
        <dbReference type="Proteomes" id="UP001500880"/>
    </source>
</evidence>
<protein>
    <submittedName>
        <fullName evidence="3">Asp-tRNA(Asn)/Glu-tRNA(Gln) amidotransferase subunit GatA</fullName>
    </submittedName>
</protein>
<evidence type="ECO:0000313" key="3">
    <source>
        <dbReference type="EMBL" id="GAA0488722.1"/>
    </source>
</evidence>
<dbReference type="EMBL" id="BAAADO010000002">
    <property type="protein sequence ID" value="GAA0488722.1"/>
    <property type="molecule type" value="Genomic_DNA"/>
</dbReference>
<proteinExistence type="inferred from homology"/>
<reference evidence="3 4" key="1">
    <citation type="journal article" date="2019" name="Int. J. Syst. Evol. Microbiol.">
        <title>The Global Catalogue of Microorganisms (GCM) 10K type strain sequencing project: providing services to taxonomists for standard genome sequencing and annotation.</title>
        <authorList>
            <consortium name="The Broad Institute Genomics Platform"/>
            <consortium name="The Broad Institute Genome Sequencing Center for Infectious Disease"/>
            <person name="Wu L."/>
            <person name="Ma J."/>
        </authorList>
    </citation>
    <scope>NUCLEOTIDE SEQUENCE [LARGE SCALE GENOMIC DNA]</scope>
    <source>
        <strain evidence="3 4">JCM 12389</strain>
    </source>
</reference>
<dbReference type="PANTHER" id="PTHR11895">
    <property type="entry name" value="TRANSAMIDASE"/>
    <property type="match status" value="1"/>
</dbReference>
<dbReference type="InterPro" id="IPR023631">
    <property type="entry name" value="Amidase_dom"/>
</dbReference>
<gene>
    <name evidence="3" type="primary">gatA_1</name>
    <name evidence="3" type="ORF">GCM10008986_13140</name>
</gene>
<dbReference type="SUPFAM" id="SSF75304">
    <property type="entry name" value="Amidase signature (AS) enzymes"/>
    <property type="match status" value="1"/>
</dbReference>
<accession>A0ABN1B270</accession>
<dbReference type="RefSeq" id="WP_343838950.1">
    <property type="nucleotide sequence ID" value="NZ_BAAADO010000002.1"/>
</dbReference>
<name>A0ABN1B270_9BACI</name>